<keyword evidence="6" id="KW-1185">Reference proteome</keyword>
<dbReference type="AlphaFoldDB" id="A0A090BVA1"/>
<comment type="similarity">
    <text evidence="2">Belongs to the transposase 27 family.</text>
</comment>
<protein>
    <submittedName>
        <fullName evidence="5">Transposase, IS1 family</fullName>
    </submittedName>
</protein>
<dbReference type="GO" id="GO:0004803">
    <property type="term" value="F:transposase activity"/>
    <property type="evidence" value="ECO:0007669"/>
    <property type="project" value="InterPro"/>
</dbReference>
<dbReference type="GO" id="GO:0006313">
    <property type="term" value="P:DNA transposition"/>
    <property type="evidence" value="ECO:0007669"/>
    <property type="project" value="InterPro"/>
</dbReference>
<dbReference type="GO" id="GO:0003677">
    <property type="term" value="F:DNA binding"/>
    <property type="evidence" value="ECO:0007669"/>
    <property type="project" value="InterPro"/>
</dbReference>
<dbReference type="HOGENOM" id="CLU_076276_0_0_6"/>
<dbReference type="InterPro" id="IPR051354">
    <property type="entry name" value="Transposase_27_IS1"/>
</dbReference>
<dbReference type="EMBL" id="AP014633">
    <property type="protein sequence ID" value="BAP56496.1"/>
    <property type="molecule type" value="Genomic_DNA"/>
</dbReference>
<dbReference type="Pfam" id="PF03400">
    <property type="entry name" value="DDE_Tnp_IS1"/>
    <property type="match status" value="1"/>
</dbReference>
<comment type="function">
    <text evidence="1">Absolutely required for transposition of IS1.</text>
</comment>
<proteinExistence type="inferred from homology"/>
<dbReference type="PANTHER" id="PTHR33293:SF1">
    <property type="entry name" value="INSERTION ELEMENT IS1 1 PROTEIN INSB-RELATED"/>
    <property type="match status" value="1"/>
</dbReference>
<evidence type="ECO:0000256" key="2">
    <source>
        <dbReference type="ARBA" id="ARBA00008841"/>
    </source>
</evidence>
<keyword evidence="3" id="KW-0815">Transposition</keyword>
<evidence type="ECO:0000256" key="4">
    <source>
        <dbReference type="ARBA" id="ARBA00023172"/>
    </source>
</evidence>
<dbReference type="InterPro" id="IPR005063">
    <property type="entry name" value="Transposase_27"/>
</dbReference>
<dbReference type="NCBIfam" id="NF033558">
    <property type="entry name" value="transpos_IS1"/>
    <property type="match status" value="1"/>
</dbReference>
<name>A0A090BVA1_9GAMM</name>
<gene>
    <name evidence="5" type="ORF">THII_2199</name>
</gene>
<evidence type="ECO:0000313" key="5">
    <source>
        <dbReference type="EMBL" id="BAP56496.1"/>
    </source>
</evidence>
<organism evidence="5 6">
    <name type="scientific">Thioploca ingrica</name>
    <dbReference type="NCBI Taxonomy" id="40754"/>
    <lineage>
        <taxon>Bacteria</taxon>
        <taxon>Pseudomonadati</taxon>
        <taxon>Pseudomonadota</taxon>
        <taxon>Gammaproteobacteria</taxon>
        <taxon>Thiotrichales</taxon>
        <taxon>Thiotrichaceae</taxon>
        <taxon>Thioploca</taxon>
    </lineage>
</organism>
<dbReference type="KEGG" id="tig:THII_2199"/>
<evidence type="ECO:0000256" key="1">
    <source>
        <dbReference type="ARBA" id="ARBA00004091"/>
    </source>
</evidence>
<keyword evidence="4" id="KW-0233">DNA recombination</keyword>
<evidence type="ECO:0000313" key="6">
    <source>
        <dbReference type="Proteomes" id="UP000031623"/>
    </source>
</evidence>
<evidence type="ECO:0000256" key="3">
    <source>
        <dbReference type="ARBA" id="ARBA00022578"/>
    </source>
</evidence>
<dbReference type="STRING" id="40754.THII_2199"/>
<reference evidence="5 6" key="1">
    <citation type="journal article" date="2014" name="ISME J.">
        <title>Ecophysiology of Thioploca ingrica as revealed by the complete genome sequence supplemented with proteomic evidence.</title>
        <authorList>
            <person name="Kojima H."/>
            <person name="Ogura Y."/>
            <person name="Yamamoto N."/>
            <person name="Togashi T."/>
            <person name="Mori H."/>
            <person name="Watanabe T."/>
            <person name="Nemoto F."/>
            <person name="Kurokawa K."/>
            <person name="Hayashi T."/>
            <person name="Fukui M."/>
        </authorList>
    </citation>
    <scope>NUCLEOTIDE SEQUENCE [LARGE SCALE GENOMIC DNA]</scope>
</reference>
<dbReference type="PANTHER" id="PTHR33293">
    <property type="entry name" value="INSERTION ELEMENT IS1 1 PROTEIN INSB-RELATED"/>
    <property type="match status" value="1"/>
</dbReference>
<sequence>MIKNGKIHNGKQRYKCKNCGRQWVENPQNCRITEETKKIIANCLLEKVSLRGIHRITGVAVSWIQEYSHEIYHKALLTPLSSKKSPMTIEGDEMWSYVGNKASKSWIGLALDVASRQRVGYPVGQRAQREALRLWQSLPPVYRSCAVGYTDNWKAYRGILPKTRHRIVGKGTGKTNHIDRFNNTLSQRISRLGRKTLAFSKKLENHLGAIAYFIHYYNSSLL</sequence>
<accession>A0A090BVA1</accession>
<dbReference type="Proteomes" id="UP000031623">
    <property type="component" value="Chromosome"/>
</dbReference>